<sequence length="188" mass="21609">MDDVKKTASEWLGLRDYTHEVEIVQILSPHGMFPFRIAFAWGSGDGKEYVRAVVPVNDTTLSGIKYESMKITEGELYNVVELVLAQDTYWELATKQAHVLQDVTPKLGDTDRIYINQLDYRHAHVVCANLPEPDKSHARSYLIQNYLCPWYQDITTKEHKEALGEVLGDILWKMHMLGKDSYRYISSA</sequence>
<evidence type="ECO:0000313" key="2">
    <source>
        <dbReference type="Proteomes" id="UP000799779"/>
    </source>
</evidence>
<name>A0A6A5W4D6_9PLEO</name>
<proteinExistence type="predicted"/>
<dbReference type="EMBL" id="ML977675">
    <property type="protein sequence ID" value="KAF1994015.1"/>
    <property type="molecule type" value="Genomic_DNA"/>
</dbReference>
<evidence type="ECO:0000313" key="1">
    <source>
        <dbReference type="EMBL" id="KAF1994015.1"/>
    </source>
</evidence>
<reference evidence="1" key="1">
    <citation type="journal article" date="2020" name="Stud. Mycol.">
        <title>101 Dothideomycetes genomes: a test case for predicting lifestyles and emergence of pathogens.</title>
        <authorList>
            <person name="Haridas S."/>
            <person name="Albert R."/>
            <person name="Binder M."/>
            <person name="Bloem J."/>
            <person name="Labutti K."/>
            <person name="Salamov A."/>
            <person name="Andreopoulos B."/>
            <person name="Baker S."/>
            <person name="Barry K."/>
            <person name="Bills G."/>
            <person name="Bluhm B."/>
            <person name="Cannon C."/>
            <person name="Castanera R."/>
            <person name="Culley D."/>
            <person name="Daum C."/>
            <person name="Ezra D."/>
            <person name="Gonzalez J."/>
            <person name="Henrissat B."/>
            <person name="Kuo A."/>
            <person name="Liang C."/>
            <person name="Lipzen A."/>
            <person name="Lutzoni F."/>
            <person name="Magnuson J."/>
            <person name="Mondo S."/>
            <person name="Nolan M."/>
            <person name="Ohm R."/>
            <person name="Pangilinan J."/>
            <person name="Park H.-J."/>
            <person name="Ramirez L."/>
            <person name="Alfaro M."/>
            <person name="Sun H."/>
            <person name="Tritt A."/>
            <person name="Yoshinaga Y."/>
            <person name="Zwiers L.-H."/>
            <person name="Turgeon B."/>
            <person name="Goodwin S."/>
            <person name="Spatafora J."/>
            <person name="Crous P."/>
            <person name="Grigoriev I."/>
        </authorList>
    </citation>
    <scope>NUCLEOTIDE SEQUENCE</scope>
    <source>
        <strain evidence="1">CBS 123094</strain>
    </source>
</reference>
<organism evidence="1 2">
    <name type="scientific">Amniculicola lignicola CBS 123094</name>
    <dbReference type="NCBI Taxonomy" id="1392246"/>
    <lineage>
        <taxon>Eukaryota</taxon>
        <taxon>Fungi</taxon>
        <taxon>Dikarya</taxon>
        <taxon>Ascomycota</taxon>
        <taxon>Pezizomycotina</taxon>
        <taxon>Dothideomycetes</taxon>
        <taxon>Pleosporomycetidae</taxon>
        <taxon>Pleosporales</taxon>
        <taxon>Amniculicolaceae</taxon>
        <taxon>Amniculicola</taxon>
    </lineage>
</organism>
<accession>A0A6A5W4D6</accession>
<gene>
    <name evidence="1" type="ORF">P154DRAFT_567608</name>
</gene>
<dbReference type="AlphaFoldDB" id="A0A6A5W4D6"/>
<keyword evidence="2" id="KW-1185">Reference proteome</keyword>
<dbReference type="Proteomes" id="UP000799779">
    <property type="component" value="Unassembled WGS sequence"/>
</dbReference>
<protein>
    <submittedName>
        <fullName evidence="1">Uncharacterized protein</fullName>
    </submittedName>
</protein>